<keyword evidence="4" id="KW-1185">Reference proteome</keyword>
<evidence type="ECO:0000256" key="1">
    <source>
        <dbReference type="ARBA" id="ARBA00005277"/>
    </source>
</evidence>
<reference evidence="3" key="2">
    <citation type="journal article" date="2008" name="Genome Biol.">
        <title>Improved genome assembly and evidence-based global gene model set for the chordate Ciona intestinalis: new insight into intron and operon populations.</title>
        <authorList>
            <person name="Satou Y."/>
            <person name="Mineta K."/>
            <person name="Ogasawara M."/>
            <person name="Sasakura Y."/>
            <person name="Shoguchi E."/>
            <person name="Ueno K."/>
            <person name="Yamada L."/>
            <person name="Matsumoto J."/>
            <person name="Wasserscheid J."/>
            <person name="Dewar K."/>
            <person name="Wiley G.B."/>
            <person name="Macmil S.L."/>
            <person name="Roe B.A."/>
            <person name="Zeller R.W."/>
            <person name="Hastings K.E."/>
            <person name="Lemaire P."/>
            <person name="Lindquist E."/>
            <person name="Endo T."/>
            <person name="Hotta K."/>
            <person name="Inaba K."/>
        </authorList>
    </citation>
    <scope>NUCLEOTIDE SEQUENCE [LARGE SCALE GENOMIC DNA]</scope>
    <source>
        <strain evidence="3">wild type</strain>
    </source>
</reference>
<reference evidence="3" key="4">
    <citation type="submission" date="2025-09" db="UniProtKB">
        <authorList>
            <consortium name="Ensembl"/>
        </authorList>
    </citation>
    <scope>IDENTIFICATION</scope>
</reference>
<feature type="compositionally biased region" description="Basic and acidic residues" evidence="2">
    <location>
        <begin position="142"/>
        <end position="157"/>
    </location>
</feature>
<dbReference type="OMA" id="DKNIERT"/>
<dbReference type="PANTHER" id="PTHR46449:SF5">
    <property type="entry name" value="FAMILY WITH SEQUENCE SIMILARITY 47 MEMBER E"/>
    <property type="match status" value="1"/>
</dbReference>
<evidence type="ECO:0000256" key="2">
    <source>
        <dbReference type="SAM" id="MobiDB-lite"/>
    </source>
</evidence>
<dbReference type="AlphaFoldDB" id="F6ZU29"/>
<dbReference type="InParanoid" id="F6ZU29"/>
<protein>
    <submittedName>
        <fullName evidence="3">Uncharacterized protein</fullName>
    </submittedName>
</protein>
<dbReference type="Proteomes" id="UP000008144">
    <property type="component" value="Chromosome 2"/>
</dbReference>
<dbReference type="PANTHER" id="PTHR46449">
    <property type="entry name" value="ZGC:158260"/>
    <property type="match status" value="1"/>
</dbReference>
<feature type="region of interest" description="Disordered" evidence="2">
    <location>
        <begin position="75"/>
        <end position="105"/>
    </location>
</feature>
<organism evidence="3 4">
    <name type="scientific">Ciona intestinalis</name>
    <name type="common">Transparent sea squirt</name>
    <name type="synonym">Ascidia intestinalis</name>
    <dbReference type="NCBI Taxonomy" id="7719"/>
    <lineage>
        <taxon>Eukaryota</taxon>
        <taxon>Metazoa</taxon>
        <taxon>Chordata</taxon>
        <taxon>Tunicata</taxon>
        <taxon>Ascidiacea</taxon>
        <taxon>Phlebobranchia</taxon>
        <taxon>Cionidae</taxon>
        <taxon>Ciona</taxon>
    </lineage>
</organism>
<dbReference type="InterPro" id="IPR032743">
    <property type="entry name" value="FAM47"/>
</dbReference>
<evidence type="ECO:0000313" key="3">
    <source>
        <dbReference type="Ensembl" id="ENSCINP00000021898.2"/>
    </source>
</evidence>
<reference evidence="3" key="3">
    <citation type="submission" date="2025-08" db="UniProtKB">
        <authorList>
            <consortium name="Ensembl"/>
        </authorList>
    </citation>
    <scope>IDENTIFICATION</scope>
</reference>
<dbReference type="Ensembl" id="ENSCINT00000022144.2">
    <property type="protein sequence ID" value="ENSCINP00000021898.2"/>
    <property type="gene ID" value="ENSCING00000011471.2"/>
</dbReference>
<dbReference type="GeneTree" id="ENSGT00940000165114"/>
<reference evidence="4" key="1">
    <citation type="journal article" date="2002" name="Science">
        <title>The draft genome of Ciona intestinalis: insights into chordate and vertebrate origins.</title>
        <authorList>
            <person name="Dehal P."/>
            <person name="Satou Y."/>
            <person name="Campbell R.K."/>
            <person name="Chapman J."/>
            <person name="Degnan B."/>
            <person name="De Tomaso A."/>
            <person name="Davidson B."/>
            <person name="Di Gregorio A."/>
            <person name="Gelpke M."/>
            <person name="Goodstein D.M."/>
            <person name="Harafuji N."/>
            <person name="Hastings K.E."/>
            <person name="Ho I."/>
            <person name="Hotta K."/>
            <person name="Huang W."/>
            <person name="Kawashima T."/>
            <person name="Lemaire P."/>
            <person name="Martinez D."/>
            <person name="Meinertzhagen I.A."/>
            <person name="Necula S."/>
            <person name="Nonaka M."/>
            <person name="Putnam N."/>
            <person name="Rash S."/>
            <person name="Saiga H."/>
            <person name="Satake M."/>
            <person name="Terry A."/>
            <person name="Yamada L."/>
            <person name="Wang H.G."/>
            <person name="Awazu S."/>
            <person name="Azumi K."/>
            <person name="Boore J."/>
            <person name="Branno M."/>
            <person name="Chin-Bow S."/>
            <person name="DeSantis R."/>
            <person name="Doyle S."/>
            <person name="Francino P."/>
            <person name="Keys D.N."/>
            <person name="Haga S."/>
            <person name="Hayashi H."/>
            <person name="Hino K."/>
            <person name="Imai K.S."/>
            <person name="Inaba K."/>
            <person name="Kano S."/>
            <person name="Kobayashi K."/>
            <person name="Kobayashi M."/>
            <person name="Lee B.I."/>
            <person name="Makabe K.W."/>
            <person name="Manohar C."/>
            <person name="Matassi G."/>
            <person name="Medina M."/>
            <person name="Mochizuki Y."/>
            <person name="Mount S."/>
            <person name="Morishita T."/>
            <person name="Miura S."/>
            <person name="Nakayama A."/>
            <person name="Nishizaka S."/>
            <person name="Nomoto H."/>
            <person name="Ohta F."/>
            <person name="Oishi K."/>
            <person name="Rigoutsos I."/>
            <person name="Sano M."/>
            <person name="Sasaki A."/>
            <person name="Sasakura Y."/>
            <person name="Shoguchi E."/>
            <person name="Shin-i T."/>
            <person name="Spagnuolo A."/>
            <person name="Stainier D."/>
            <person name="Suzuki M.M."/>
            <person name="Tassy O."/>
            <person name="Takatori N."/>
            <person name="Tokuoka M."/>
            <person name="Yagi K."/>
            <person name="Yoshizaki F."/>
            <person name="Wada S."/>
            <person name="Zhang C."/>
            <person name="Hyatt P.D."/>
            <person name="Larimer F."/>
            <person name="Detter C."/>
            <person name="Doggett N."/>
            <person name="Glavina T."/>
            <person name="Hawkins T."/>
            <person name="Richardson P."/>
            <person name="Lucas S."/>
            <person name="Kohara Y."/>
            <person name="Levine M."/>
            <person name="Satoh N."/>
            <person name="Rokhsar D.S."/>
        </authorList>
    </citation>
    <scope>NUCLEOTIDE SEQUENCE [LARGE SCALE GENOMIC DNA]</scope>
</reference>
<comment type="similarity">
    <text evidence="1">Belongs to the FAM47 family.</text>
</comment>
<feature type="region of interest" description="Disordered" evidence="2">
    <location>
        <begin position="134"/>
        <end position="167"/>
    </location>
</feature>
<dbReference type="HOGENOM" id="CLU_092258_0_0_1"/>
<accession>F6ZU29</accession>
<evidence type="ECO:0000313" key="4">
    <source>
        <dbReference type="Proteomes" id="UP000008144"/>
    </source>
</evidence>
<proteinExistence type="inferred from homology"/>
<sequence length="188" mass="21225">EIVDLLDPAMNPDLDSEEEVTKEFCDWVTDLGGESNNVEESTIMSLFASGYETKPALSVPIHVVELSSVPAELRESAGLSPRGSAKKSYPSSATPTATVTKQNTVQPEYEPSWVKIKYGAWYLEPKTWRVRAEDEVLEDPEEVAKREMSESKQKSTEMDNQLAPLHGARAFRTFLERNNRRKPEFMNK</sequence>
<dbReference type="EMBL" id="EAAA01001480">
    <property type="status" value="NOT_ANNOTATED_CDS"/>
    <property type="molecule type" value="Genomic_DNA"/>
</dbReference>
<feature type="compositionally biased region" description="Polar residues" evidence="2">
    <location>
        <begin position="89"/>
        <end position="105"/>
    </location>
</feature>
<name>F6ZU29_CIOIN</name>